<dbReference type="Gene3D" id="2.60.40.10">
    <property type="entry name" value="Immunoglobulins"/>
    <property type="match status" value="2"/>
</dbReference>
<feature type="domain" description="Ig-like" evidence="3">
    <location>
        <begin position="204"/>
        <end position="289"/>
    </location>
</feature>
<dbReference type="InterPro" id="IPR036179">
    <property type="entry name" value="Ig-like_dom_sf"/>
</dbReference>
<dbReference type="SUPFAM" id="SSF47986">
    <property type="entry name" value="DEATH domain"/>
    <property type="match status" value="1"/>
</dbReference>
<dbReference type="InterPro" id="IPR052039">
    <property type="entry name" value="Caspase-related_regulators"/>
</dbReference>
<reference evidence="4 5" key="1">
    <citation type="submission" date="2024-06" db="EMBL/GenBank/DDBJ databases">
        <authorList>
            <person name="Pan Q."/>
            <person name="Wen M."/>
            <person name="Jouanno E."/>
            <person name="Zahm M."/>
            <person name="Klopp C."/>
            <person name="Cabau C."/>
            <person name="Louis A."/>
            <person name="Berthelot C."/>
            <person name="Parey E."/>
            <person name="Roest Crollius H."/>
            <person name="Montfort J."/>
            <person name="Robinson-Rechavi M."/>
            <person name="Bouchez O."/>
            <person name="Lampietro C."/>
            <person name="Lopez Roques C."/>
            <person name="Donnadieu C."/>
            <person name="Postlethwait J."/>
            <person name="Bobe J."/>
            <person name="Verreycken H."/>
            <person name="Guiguen Y."/>
        </authorList>
    </citation>
    <scope>NUCLEOTIDE SEQUENCE [LARGE SCALE GENOMIC DNA]</scope>
    <source>
        <strain evidence="4">Up_M1</strain>
        <tissue evidence="4">Testis</tissue>
    </source>
</reference>
<dbReference type="EMBL" id="JAGEUA010000001">
    <property type="protein sequence ID" value="KAL1023099.1"/>
    <property type="molecule type" value="Genomic_DNA"/>
</dbReference>
<dbReference type="Pfam" id="PF18703">
    <property type="entry name" value="MALT1_Ig"/>
    <property type="match status" value="1"/>
</dbReference>
<dbReference type="Gene3D" id="2.60.40.3360">
    <property type="match status" value="1"/>
</dbReference>
<evidence type="ECO:0008006" key="6">
    <source>
        <dbReference type="Google" id="ProtNLM"/>
    </source>
</evidence>
<dbReference type="InterPro" id="IPR011600">
    <property type="entry name" value="Pept_C14_caspase"/>
</dbReference>
<feature type="domain" description="Caspase family p20" evidence="2">
    <location>
        <begin position="321"/>
        <end position="448"/>
    </location>
</feature>
<evidence type="ECO:0000256" key="1">
    <source>
        <dbReference type="ARBA" id="ARBA00023319"/>
    </source>
</evidence>
<keyword evidence="5" id="KW-1185">Reference proteome</keyword>
<dbReference type="Proteomes" id="UP001557470">
    <property type="component" value="Unassembled WGS sequence"/>
</dbReference>
<protein>
    <recommendedName>
        <fullName evidence="6">MALT paracaspase 2</fullName>
    </recommendedName>
</protein>
<dbReference type="PROSITE" id="PS50208">
    <property type="entry name" value="CASPASE_P20"/>
    <property type="match status" value="1"/>
</dbReference>
<dbReference type="InterPro" id="IPR013783">
    <property type="entry name" value="Ig-like_fold"/>
</dbReference>
<dbReference type="InterPro" id="IPR029030">
    <property type="entry name" value="Caspase-like_dom_sf"/>
</dbReference>
<evidence type="ECO:0000259" key="2">
    <source>
        <dbReference type="PROSITE" id="PS50208"/>
    </source>
</evidence>
<dbReference type="SUPFAM" id="SSF48726">
    <property type="entry name" value="Immunoglobulin"/>
    <property type="match status" value="2"/>
</dbReference>
<dbReference type="SUPFAM" id="SSF52129">
    <property type="entry name" value="Caspase-like"/>
    <property type="match status" value="1"/>
</dbReference>
<dbReference type="PANTHER" id="PTHR22576:SF27">
    <property type="entry name" value="PARACASPASE 2"/>
    <property type="match status" value="1"/>
</dbReference>
<evidence type="ECO:0000313" key="4">
    <source>
        <dbReference type="EMBL" id="KAL1023099.1"/>
    </source>
</evidence>
<name>A0ABD0XQS8_UMBPY</name>
<dbReference type="SMART" id="SM00409">
    <property type="entry name" value="IG"/>
    <property type="match status" value="2"/>
</dbReference>
<evidence type="ECO:0000313" key="5">
    <source>
        <dbReference type="Proteomes" id="UP001557470"/>
    </source>
</evidence>
<dbReference type="Gene3D" id="3.40.50.1460">
    <property type="match status" value="1"/>
</dbReference>
<comment type="caution">
    <text evidence="4">The sequence shown here is derived from an EMBL/GenBank/DDBJ whole genome shotgun (WGS) entry which is preliminary data.</text>
</comment>
<dbReference type="PROSITE" id="PS50835">
    <property type="entry name" value="IG_LIKE"/>
    <property type="match status" value="2"/>
</dbReference>
<dbReference type="SMART" id="SM00408">
    <property type="entry name" value="IGc2"/>
    <property type="match status" value="2"/>
</dbReference>
<sequence>MGDWNLSIGALNEGIRSRLAEKLDNGTCGWRQLANVVMDQPQFRCSENEMTTCSLQVLSPTGSPGRYFLERLSERSCTLGFLLQCLKKIENREAVQYLTATVMEQIRITLQPQSQHVAEGGRAVLVCKASGPAGIGYQWFRGKEEVLDGSVPELVLCPLTPGQQGPYTCRVNHGENFTFSDWAHVRLVRSADSSAGVRSSLFSPSVSGVCIIRQPQAQAVAEGDTLCLECYAEANPPPQYQWYLNKQPVPMGKDSTLKILCVTTADRGQYSCKVFNLYHEVWSNQVHVKIDPGSSIHPSFAEVNAAAMPIPTRQMSKLYATDKVALLMGNMNYVHHRPLRAPMADVHELTNLLRQMDFKVVSLLDLNWQEMHSAVTEFLLLLDRGVYGLLYFAGHGYENYGNSFMVPIDAPASYTSENCLWVQDVLQRMQERETGLNVFLLDMCRKRNLNDGVPPQPGKLKVTANIVFGYATCVDAEAFEVNKDDLSNGIFISFLKQRVMEDEKVTVMLDRVAEDMGQCEITRGRQALELRSNLSERRALTDRIQPSGCQETTSARNLQWAIAHVLPESRNLQFDCGVKVQLGFAAEFSNVMIIYTRILDKPEDIESCSAHLTDFTGDLELDLKISNQETLADAGSLLPMDILIPTELPSLYTRLKGLQRLKKELTFTVCLQYQYMNLDEEVQERQTVIVGKPLVSKLNLYETRLPRSHSASSSFSQSTSFSECFGSSFPDTDNSSIGSASTIWSYYSQPKVSSENINLPVEDDSEGLFDADLPQPLRTSKSLPHGQVEDHTYRFSSMDNFHSC</sequence>
<dbReference type="AlphaFoldDB" id="A0ABD0XQS8"/>
<dbReference type="Pfam" id="PF00656">
    <property type="entry name" value="Peptidase_C14"/>
    <property type="match status" value="1"/>
</dbReference>
<dbReference type="InterPro" id="IPR011029">
    <property type="entry name" value="DEATH-like_dom_sf"/>
</dbReference>
<dbReference type="InterPro" id="IPR001309">
    <property type="entry name" value="Pept_C14_p20"/>
</dbReference>
<proteinExistence type="predicted"/>
<dbReference type="Gene3D" id="1.10.533.10">
    <property type="entry name" value="Death Domain, Fas"/>
    <property type="match status" value="1"/>
</dbReference>
<dbReference type="InterPro" id="IPR041077">
    <property type="entry name" value="MALT1_Ig"/>
</dbReference>
<dbReference type="InterPro" id="IPR003598">
    <property type="entry name" value="Ig_sub2"/>
</dbReference>
<evidence type="ECO:0000259" key="3">
    <source>
        <dbReference type="PROSITE" id="PS50835"/>
    </source>
</evidence>
<keyword evidence="1" id="KW-0393">Immunoglobulin domain</keyword>
<dbReference type="InterPro" id="IPR033540">
    <property type="entry name" value="MALT1_IG-like_dom_sf"/>
</dbReference>
<dbReference type="InterPro" id="IPR003006">
    <property type="entry name" value="Ig/MHC_CS"/>
</dbReference>
<dbReference type="InterPro" id="IPR003599">
    <property type="entry name" value="Ig_sub"/>
</dbReference>
<accession>A0ABD0XQS8</accession>
<dbReference type="PANTHER" id="PTHR22576">
    <property type="entry name" value="MUCOSA ASSOCIATED LYMPHOID TISSUE LYMPHOMA TRANSLOCATION PROTEIN 1/PARACASPASE"/>
    <property type="match status" value="1"/>
</dbReference>
<dbReference type="Pfam" id="PF13927">
    <property type="entry name" value="Ig_3"/>
    <property type="match status" value="2"/>
</dbReference>
<dbReference type="PROSITE" id="PS00290">
    <property type="entry name" value="IG_MHC"/>
    <property type="match status" value="1"/>
</dbReference>
<feature type="domain" description="Ig-like" evidence="3">
    <location>
        <begin position="106"/>
        <end position="180"/>
    </location>
</feature>
<gene>
    <name evidence="4" type="ORF">UPYG_G00036390</name>
</gene>
<organism evidence="4 5">
    <name type="scientific">Umbra pygmaea</name>
    <name type="common">Eastern mudminnow</name>
    <dbReference type="NCBI Taxonomy" id="75934"/>
    <lineage>
        <taxon>Eukaryota</taxon>
        <taxon>Metazoa</taxon>
        <taxon>Chordata</taxon>
        <taxon>Craniata</taxon>
        <taxon>Vertebrata</taxon>
        <taxon>Euteleostomi</taxon>
        <taxon>Actinopterygii</taxon>
        <taxon>Neopterygii</taxon>
        <taxon>Teleostei</taxon>
        <taxon>Protacanthopterygii</taxon>
        <taxon>Esociformes</taxon>
        <taxon>Umbridae</taxon>
        <taxon>Umbra</taxon>
    </lineage>
</organism>
<dbReference type="InterPro" id="IPR007110">
    <property type="entry name" value="Ig-like_dom"/>
</dbReference>